<dbReference type="RefSeq" id="WP_144115615.1">
    <property type="nucleotide sequence ID" value="NZ_JACHGE010000004.1"/>
</dbReference>
<protein>
    <submittedName>
        <fullName evidence="5">Tetratricopeptide repeat protein</fullName>
    </submittedName>
</protein>
<dbReference type="PANTHER" id="PTHR45641">
    <property type="entry name" value="TETRATRICOPEPTIDE REPEAT PROTEIN (AFU_ORTHOLOGUE AFUA_6G03870)"/>
    <property type="match status" value="1"/>
</dbReference>
<keyword evidence="4" id="KW-0472">Membrane</keyword>
<dbReference type="Proteomes" id="UP000315145">
    <property type="component" value="Unassembled WGS sequence"/>
</dbReference>
<organism evidence="5 8">
    <name type="scientific">Algibacter amylolyticus</name>
    <dbReference type="NCBI Taxonomy" id="1608400"/>
    <lineage>
        <taxon>Bacteria</taxon>
        <taxon>Pseudomonadati</taxon>
        <taxon>Bacteroidota</taxon>
        <taxon>Flavobacteriia</taxon>
        <taxon>Flavobacteriales</taxon>
        <taxon>Flavobacteriaceae</taxon>
        <taxon>Algibacter</taxon>
    </lineage>
</organism>
<dbReference type="Pfam" id="PF13374">
    <property type="entry name" value="TPR_10"/>
    <property type="match status" value="1"/>
</dbReference>
<reference evidence="6 7" key="2">
    <citation type="submission" date="2019-07" db="EMBL/GenBank/DDBJ databases">
        <title>Algibacter marinivivus sp. nov., isolated from the surface of a marine red alga.</title>
        <authorList>
            <person name="Zhong X."/>
            <person name="Xu W."/>
            <person name="Zhang Y."/>
            <person name="Zhang Q."/>
            <person name="Du Z."/>
        </authorList>
    </citation>
    <scope>NUCLEOTIDE SEQUENCE [LARGE SCALE GENOMIC DNA]</scope>
    <source>
        <strain evidence="6 7">RU-4-M-4</strain>
    </source>
</reference>
<dbReference type="InterPro" id="IPR019734">
    <property type="entry name" value="TPR_rpt"/>
</dbReference>
<dbReference type="PANTHER" id="PTHR45641:SF19">
    <property type="entry name" value="NEPHROCYSTIN-3"/>
    <property type="match status" value="1"/>
</dbReference>
<evidence type="ECO:0000256" key="4">
    <source>
        <dbReference type="SAM" id="Phobius"/>
    </source>
</evidence>
<dbReference type="EMBL" id="VWRS01000002">
    <property type="protein sequence ID" value="KAA5826200.1"/>
    <property type="molecule type" value="Genomic_DNA"/>
</dbReference>
<keyword evidence="4" id="KW-0812">Transmembrane</keyword>
<dbReference type="InterPro" id="IPR011990">
    <property type="entry name" value="TPR-like_helical_dom_sf"/>
</dbReference>
<evidence type="ECO:0000256" key="1">
    <source>
        <dbReference type="ARBA" id="ARBA00022737"/>
    </source>
</evidence>
<comment type="caution">
    <text evidence="5">The sequence shown here is derived from an EMBL/GenBank/DDBJ whole genome shotgun (WGS) entry which is preliminary data.</text>
</comment>
<dbReference type="EMBL" id="VMBF01000002">
    <property type="protein sequence ID" value="TSJ80238.1"/>
    <property type="molecule type" value="Genomic_DNA"/>
</dbReference>
<reference evidence="5 8" key="1">
    <citation type="journal article" date="2015" name="Int. J. Syst. Evol. Microbiol.">
        <title>Algibacter amylolyticus sp. nov., isolated from intertidal sediment.</title>
        <authorList>
            <person name="Zhang D.C."/>
            <person name="Wu J."/>
            <person name="Neuner K."/>
            <person name="Yao J."/>
            <person name="Margesin R."/>
        </authorList>
    </citation>
    <scope>NUCLEOTIDE SEQUENCE [LARGE SCALE GENOMIC DNA]</scope>
    <source>
        <strain evidence="5 8">RU-4-M-4</strain>
    </source>
</reference>
<reference evidence="5" key="3">
    <citation type="submission" date="2019-09" db="EMBL/GenBank/DDBJ databases">
        <authorList>
            <person name="Zhang D.-C."/>
        </authorList>
    </citation>
    <scope>NUCLEOTIDE SEQUENCE</scope>
    <source>
        <strain evidence="5">RU-4-M-4</strain>
    </source>
</reference>
<accession>A0A5M7BBX2</accession>
<dbReference type="OrthoDB" id="9811837at2"/>
<keyword evidence="4" id="KW-1133">Transmembrane helix</keyword>
<dbReference type="SMART" id="SM00028">
    <property type="entry name" value="TPR"/>
    <property type="match status" value="6"/>
</dbReference>
<evidence type="ECO:0000313" key="6">
    <source>
        <dbReference type="EMBL" id="TSJ80238.1"/>
    </source>
</evidence>
<evidence type="ECO:0000313" key="8">
    <source>
        <dbReference type="Proteomes" id="UP000322315"/>
    </source>
</evidence>
<sequence>MSKKSMDYQRIIDVCKVIGAFVGILSVLVTIIGLWAYFKNKEVVKVNETLKEKRIVENESKITKNKEGFTANKKEILNLKRQMQELINERRQISINYGDLSKEEQDHIFRDRFNLNSEEIGVLIEKATRKTQSYISQAMGYELKYHYDNAIKYYKKALNEAASQSDKTWILYSLGNRYFDLNDYENAENKYQAVLSHYNDLQDKSNTDLVIEGNIYACLGIIERRKASNYEGAINYHEKAIAVRNQLVNKDFDKYAFELSKSYNDIAVAYKHYGALDEALDNIEQAIGIRKKLVLKFNEPANSYYLSRSLSNLANIYFDKGENLKHNQEDYLLFYTKSKSISEEAINLVTSLKNKINLVKYKDQLALLNINYARTLHALGDYQGSIVPLKSAISSLNELIQINKEEFIEKYAGAKTNLARTYRDLGEVKSSITMFEEVLDIQINIFKRTKTGDSEIQLANTYCNLAFLYHQNLRDDKNALLNFRKAHNIYNDYPDSAYAKKWNAVCVELIEMLEQKKQP</sequence>
<keyword evidence="2" id="KW-0802">TPR repeat</keyword>
<dbReference type="SUPFAM" id="SSF48452">
    <property type="entry name" value="TPR-like"/>
    <property type="match status" value="2"/>
</dbReference>
<evidence type="ECO:0000313" key="7">
    <source>
        <dbReference type="Proteomes" id="UP000315145"/>
    </source>
</evidence>
<evidence type="ECO:0000256" key="2">
    <source>
        <dbReference type="ARBA" id="ARBA00022803"/>
    </source>
</evidence>
<gene>
    <name evidence="5" type="ORF">F2B50_05145</name>
    <name evidence="6" type="ORF">FPF71_05145</name>
</gene>
<evidence type="ECO:0000256" key="3">
    <source>
        <dbReference type="SAM" id="Coils"/>
    </source>
</evidence>
<feature type="transmembrane region" description="Helical" evidence="4">
    <location>
        <begin position="12"/>
        <end position="38"/>
    </location>
</feature>
<keyword evidence="3" id="KW-0175">Coiled coil</keyword>
<feature type="coiled-coil region" evidence="3">
    <location>
        <begin position="69"/>
        <end position="103"/>
    </location>
</feature>
<evidence type="ECO:0000313" key="5">
    <source>
        <dbReference type="EMBL" id="KAA5826200.1"/>
    </source>
</evidence>
<dbReference type="Proteomes" id="UP000322315">
    <property type="component" value="Unassembled WGS sequence"/>
</dbReference>
<keyword evidence="7" id="KW-1185">Reference proteome</keyword>
<dbReference type="Gene3D" id="1.25.40.10">
    <property type="entry name" value="Tetratricopeptide repeat domain"/>
    <property type="match status" value="3"/>
</dbReference>
<keyword evidence="1" id="KW-0677">Repeat</keyword>
<proteinExistence type="predicted"/>
<name>A0A5M7BBX2_9FLAO</name>
<dbReference type="AlphaFoldDB" id="A0A5M7BBX2"/>